<protein>
    <submittedName>
        <fullName evidence="2">Uncharacterized protein</fullName>
    </submittedName>
</protein>
<keyword evidence="3" id="KW-1185">Reference proteome</keyword>
<organism evidence="2 3">
    <name type="scientific">Amycolatopsis sacchari</name>
    <dbReference type="NCBI Taxonomy" id="115433"/>
    <lineage>
        <taxon>Bacteria</taxon>
        <taxon>Bacillati</taxon>
        <taxon>Actinomycetota</taxon>
        <taxon>Actinomycetes</taxon>
        <taxon>Pseudonocardiales</taxon>
        <taxon>Pseudonocardiaceae</taxon>
        <taxon>Amycolatopsis</taxon>
    </lineage>
</organism>
<dbReference type="EMBL" id="FORP01000008">
    <property type="protein sequence ID" value="SFJ75097.1"/>
    <property type="molecule type" value="Genomic_DNA"/>
</dbReference>
<evidence type="ECO:0000313" key="3">
    <source>
        <dbReference type="Proteomes" id="UP000199025"/>
    </source>
</evidence>
<feature type="region of interest" description="Disordered" evidence="1">
    <location>
        <begin position="83"/>
        <end position="113"/>
    </location>
</feature>
<dbReference type="AlphaFoldDB" id="A0A1I3U002"/>
<name>A0A1I3U002_9PSEU</name>
<gene>
    <name evidence="2" type="ORF">SAMN05421835_108106</name>
</gene>
<accession>A0A1I3U002</accession>
<sequence>MLLVEGFGLDEDFGEGGELVVLGAGDAEVLDGAGELVVGADVVGLVGDGWWTVLVGRAVASVSATCSVDSWCSRVTSRLPAARATPVSTPNATSTGLSRGWGTGTRPEIITER</sequence>
<evidence type="ECO:0000313" key="2">
    <source>
        <dbReference type="EMBL" id="SFJ75097.1"/>
    </source>
</evidence>
<dbReference type="STRING" id="115433.SAMN05421835_108106"/>
<reference evidence="2 3" key="1">
    <citation type="submission" date="2016-10" db="EMBL/GenBank/DDBJ databases">
        <authorList>
            <person name="de Groot N.N."/>
        </authorList>
    </citation>
    <scope>NUCLEOTIDE SEQUENCE [LARGE SCALE GENOMIC DNA]</scope>
    <source>
        <strain evidence="2 3">DSM 44468</strain>
    </source>
</reference>
<evidence type="ECO:0000256" key="1">
    <source>
        <dbReference type="SAM" id="MobiDB-lite"/>
    </source>
</evidence>
<feature type="compositionally biased region" description="Polar residues" evidence="1">
    <location>
        <begin position="86"/>
        <end position="97"/>
    </location>
</feature>
<dbReference type="Proteomes" id="UP000199025">
    <property type="component" value="Unassembled WGS sequence"/>
</dbReference>
<proteinExistence type="predicted"/>